<dbReference type="Pfam" id="PF10094">
    <property type="entry name" value="DUF2332"/>
    <property type="match status" value="1"/>
</dbReference>
<keyword evidence="2" id="KW-1185">Reference proteome</keyword>
<dbReference type="PIRSF" id="PIRSF012608">
    <property type="entry name" value="UCP012608"/>
    <property type="match status" value="1"/>
</dbReference>
<comment type="caution">
    <text evidence="1">The sequence shown here is derived from an EMBL/GenBank/DDBJ whole genome shotgun (WGS) entry which is preliminary data.</text>
</comment>
<gene>
    <name evidence="1" type="ORF">OG2516_17041</name>
</gene>
<dbReference type="Proteomes" id="UP000003635">
    <property type="component" value="Unassembled WGS sequence"/>
</dbReference>
<dbReference type="eggNOG" id="COG4427">
    <property type="taxonomic scope" value="Bacteria"/>
</dbReference>
<protein>
    <recommendedName>
        <fullName evidence="3">DUF2332 domain-containing protein</fullName>
    </recommendedName>
</protein>
<name>Q2CFN5_OCEGH</name>
<evidence type="ECO:0000313" key="2">
    <source>
        <dbReference type="Proteomes" id="UP000003635"/>
    </source>
</evidence>
<dbReference type="EMBL" id="AAOT01000012">
    <property type="protein sequence ID" value="EAR51447.1"/>
    <property type="molecule type" value="Genomic_DNA"/>
</dbReference>
<evidence type="ECO:0008006" key="3">
    <source>
        <dbReference type="Google" id="ProtNLM"/>
    </source>
</evidence>
<dbReference type="InterPro" id="IPR011200">
    <property type="entry name" value="UCP012608"/>
</dbReference>
<dbReference type="STRING" id="314256.OG2516_17041"/>
<dbReference type="RefSeq" id="WP_007256712.1">
    <property type="nucleotide sequence ID" value="NZ_CH724109.1"/>
</dbReference>
<organism evidence="1 2">
    <name type="scientific">Oceanicola granulosus (strain ATCC BAA-861 / DSM 15982 / KCTC 12143 / HTCC2516)</name>
    <dbReference type="NCBI Taxonomy" id="314256"/>
    <lineage>
        <taxon>Bacteria</taxon>
        <taxon>Pseudomonadati</taxon>
        <taxon>Pseudomonadota</taxon>
        <taxon>Alphaproteobacteria</taxon>
        <taxon>Rhodobacterales</taxon>
        <taxon>Roseobacteraceae</taxon>
        <taxon>Oceanicola</taxon>
    </lineage>
</organism>
<sequence length="343" mass="36718">MSHLRAALRHQARSCAMLGSPFMERLLLLLADRLAPGTPVTDRLFGWEGDIGSSGDSVPLRLAGALHGLVLGGHAGLRAVYPPEEATDEALWAAVEAALRDEAEVLNRWLDSPPQTNEVRRSVALVAAAQWLTARWNLPFDLYELGASAGLNLGFDRYAVETPLGSLGPAAPALTLRPDWTGALPHGPAARVAARRGVDLRPLDPAQDRLRLLAYLWPDQPERRTLTEAAIAAHTATVDAGDAAGWLEARLAPAPGRLALVYHTIAWQYFPATTRQRARAAIEAAAASATDDAPLVWLGMEADGRQPGAALSATLYPGGHTHELGRIDFHGRWICWTAGPAAP</sequence>
<evidence type="ECO:0000313" key="1">
    <source>
        <dbReference type="EMBL" id="EAR51447.1"/>
    </source>
</evidence>
<proteinExistence type="predicted"/>
<dbReference type="HOGENOM" id="CLU_065141_1_0_5"/>
<dbReference type="OrthoDB" id="7666987at2"/>
<reference evidence="1 2" key="1">
    <citation type="journal article" date="2010" name="J. Bacteriol.">
        <title>Genome sequences of Oceanicola granulosus HTCC2516(T) and Oceanicola batsensis HTCC2597(TDelta).</title>
        <authorList>
            <person name="Thrash J.C."/>
            <person name="Cho J.C."/>
            <person name="Vergin K.L."/>
            <person name="Giovannoni S.J."/>
        </authorList>
    </citation>
    <scope>NUCLEOTIDE SEQUENCE [LARGE SCALE GENOMIC DNA]</scope>
    <source>
        <strain evidence="2">ATCC BAA-861 / DSM 15982 / KCTC 12143 / HTCC2516</strain>
    </source>
</reference>
<dbReference type="AlphaFoldDB" id="Q2CFN5"/>
<accession>Q2CFN5</accession>